<keyword evidence="2" id="KW-1185">Reference proteome</keyword>
<organism evidence="1 2">
    <name type="scientific">Kandleria vitulina DSM 20405</name>
    <dbReference type="NCBI Taxonomy" id="1410657"/>
    <lineage>
        <taxon>Bacteria</taxon>
        <taxon>Bacillati</taxon>
        <taxon>Bacillota</taxon>
        <taxon>Erysipelotrichia</taxon>
        <taxon>Erysipelotrichales</taxon>
        <taxon>Coprobacillaceae</taxon>
        <taxon>Kandleria</taxon>
    </lineage>
</organism>
<proteinExistence type="predicted"/>
<name>A0A0R2H4J4_9FIRM</name>
<dbReference type="PATRIC" id="fig|1410657.5.peg.1392"/>
<dbReference type="AlphaFoldDB" id="A0A0R2H4J4"/>
<reference evidence="1 2" key="1">
    <citation type="journal article" date="2015" name="Genome Announc.">
        <title>Expanding the biotechnology potential of lactobacilli through comparative genomics of 213 strains and associated genera.</title>
        <authorList>
            <person name="Sun Z."/>
            <person name="Harris H.M."/>
            <person name="McCann A."/>
            <person name="Guo C."/>
            <person name="Argimon S."/>
            <person name="Zhang W."/>
            <person name="Yang X."/>
            <person name="Jeffery I.B."/>
            <person name="Cooney J.C."/>
            <person name="Kagawa T.F."/>
            <person name="Liu W."/>
            <person name="Song Y."/>
            <person name="Salvetti E."/>
            <person name="Wrobel A."/>
            <person name="Rasinkangas P."/>
            <person name="Parkhill J."/>
            <person name="Rea M.C."/>
            <person name="O'Sullivan O."/>
            <person name="Ritari J."/>
            <person name="Douillard F.P."/>
            <person name="Paul Ross R."/>
            <person name="Yang R."/>
            <person name="Briner A.E."/>
            <person name="Felis G.E."/>
            <person name="de Vos W.M."/>
            <person name="Barrangou R."/>
            <person name="Klaenhammer T.R."/>
            <person name="Caufield P.W."/>
            <person name="Cui Y."/>
            <person name="Zhang H."/>
            <person name="O'Toole P.W."/>
        </authorList>
    </citation>
    <scope>NUCLEOTIDE SEQUENCE [LARGE SCALE GENOMIC DNA]</scope>
    <source>
        <strain evidence="1 2">DSM 20405</strain>
    </source>
</reference>
<dbReference type="NCBIfam" id="TIGR03713">
    <property type="entry name" value="acc_sec_asp1"/>
    <property type="match status" value="1"/>
</dbReference>
<dbReference type="InterPro" id="IPR022372">
    <property type="entry name" value="Accessory_SS_Asp1"/>
</dbReference>
<sequence length="489" mass="58900">MIWFIPSWYQDESIVVKEMNWNRTASSSRFDDTVSQVKIFKEEDKEVSLMILSYSPHLRHFLYREEIMDVDYTSVFDDLQDIQSKRIGLYSYKDLNWPSDVEWIYTPYIVLAKRKGALFAKIYFGKEGYMIGVDLFQNERKRLIFDDRGFLSCVQYYKEDNLQYEEYYNERGEWQFRHEFNSGEVVINETQKHRFRKLRYESIEEMMKEYLQKKLYYYSFDDYVVIAADEHHNDLIMKSIWKQKVILSLFGNRFDIVKGEYLYHRVDVIITDSNDKKNLIEDSYKVNNVYTISPLDTRFKLGQSQRTMRLKIYFILDDTSFSYLEEIMKYMISHPLVDLYIGLYHFEDYYDGIIQDKINQMLSQLEAPFKIDERVFLKIISDERDLITLLSDIRIIVDVRETSDSYTQIAGMSTGIPQIVKQESNYVYHKKNGFCLDHGYSVAEGLYFYLEDLDHWNDSLVYSYHLMQEYSGKKIMKKWREIIDNASKY</sequence>
<evidence type="ECO:0000313" key="1">
    <source>
        <dbReference type="EMBL" id="KRN47695.1"/>
    </source>
</evidence>
<evidence type="ECO:0000313" key="2">
    <source>
        <dbReference type="Proteomes" id="UP000051841"/>
    </source>
</evidence>
<dbReference type="Pfam" id="PF16993">
    <property type="entry name" value="Asp1"/>
    <property type="match status" value="1"/>
</dbReference>
<accession>A0A0R2H4J4</accession>
<dbReference type="Proteomes" id="UP000051841">
    <property type="component" value="Unassembled WGS sequence"/>
</dbReference>
<dbReference type="GO" id="GO:0015031">
    <property type="term" value="P:protein transport"/>
    <property type="evidence" value="ECO:0007669"/>
    <property type="project" value="InterPro"/>
</dbReference>
<gene>
    <name evidence="1" type="ORF">IV49_GL001344</name>
</gene>
<dbReference type="EMBL" id="JQBL01000036">
    <property type="protein sequence ID" value="KRN47695.1"/>
    <property type="molecule type" value="Genomic_DNA"/>
</dbReference>
<comment type="caution">
    <text evidence="1">The sequence shown here is derived from an EMBL/GenBank/DDBJ whole genome shotgun (WGS) entry which is preliminary data.</text>
</comment>
<protein>
    <submittedName>
        <fullName evidence="1">Accessory secretory protein asp1</fullName>
    </submittedName>
</protein>
<dbReference type="RefSeq" id="WP_031590142.1">
    <property type="nucleotide sequence ID" value="NZ_JQBL01000036.1"/>
</dbReference>